<dbReference type="GO" id="GO:0043093">
    <property type="term" value="P:FtsZ-dependent cytokinesis"/>
    <property type="evidence" value="ECO:0007669"/>
    <property type="project" value="UniProtKB-UniRule"/>
</dbReference>
<dbReference type="Proteomes" id="UP000230707">
    <property type="component" value="Unassembled WGS sequence"/>
</dbReference>
<dbReference type="GO" id="GO:0032153">
    <property type="term" value="C:cell division site"/>
    <property type="evidence" value="ECO:0007669"/>
    <property type="project" value="UniProtKB-UniRule"/>
</dbReference>
<dbReference type="PANTHER" id="PTHR32432">
    <property type="entry name" value="CELL DIVISION PROTEIN FTSA-RELATED"/>
    <property type="match status" value="1"/>
</dbReference>
<dbReference type="SMART" id="SM00842">
    <property type="entry name" value="FtsA"/>
    <property type="match status" value="1"/>
</dbReference>
<evidence type="ECO:0000256" key="3">
    <source>
        <dbReference type="ARBA" id="ARBA00023136"/>
    </source>
</evidence>
<feature type="domain" description="SHS2" evidence="7">
    <location>
        <begin position="6"/>
        <end position="194"/>
    </location>
</feature>
<dbReference type="PANTHER" id="PTHR32432:SF4">
    <property type="entry name" value="CELL DIVISION PROTEIN FTSA"/>
    <property type="match status" value="1"/>
</dbReference>
<dbReference type="SUPFAM" id="SSF53067">
    <property type="entry name" value="Actin-like ATPase domain"/>
    <property type="match status" value="2"/>
</dbReference>
<keyword evidence="3 5" id="KW-0472">Membrane</keyword>
<evidence type="ECO:0000256" key="1">
    <source>
        <dbReference type="ARBA" id="ARBA00022475"/>
    </source>
</evidence>
<protein>
    <recommendedName>
        <fullName evidence="5 6">Cell division protein FtsA</fullName>
    </recommendedName>
</protein>
<evidence type="ECO:0000313" key="9">
    <source>
        <dbReference type="Proteomes" id="UP000230707"/>
    </source>
</evidence>
<dbReference type="Gene3D" id="3.30.420.40">
    <property type="match status" value="2"/>
</dbReference>
<organism evidence="8 9">
    <name type="scientific">Candidatus Gottesmanbacteria bacterium CG11_big_fil_rev_8_21_14_0_20_37_11</name>
    <dbReference type="NCBI Taxonomy" id="1974575"/>
    <lineage>
        <taxon>Bacteria</taxon>
        <taxon>Candidatus Gottesmaniibacteriota</taxon>
    </lineage>
</organism>
<dbReference type="GO" id="GO:0009898">
    <property type="term" value="C:cytoplasmic side of plasma membrane"/>
    <property type="evidence" value="ECO:0007669"/>
    <property type="project" value="UniProtKB-UniRule"/>
</dbReference>
<dbReference type="PIRSF" id="PIRSF003101">
    <property type="entry name" value="FtsA"/>
    <property type="match status" value="1"/>
</dbReference>
<dbReference type="InterPro" id="IPR043129">
    <property type="entry name" value="ATPase_NBD"/>
</dbReference>
<dbReference type="InterPro" id="IPR020823">
    <property type="entry name" value="Cell_div_FtsA"/>
</dbReference>
<dbReference type="Pfam" id="PF02491">
    <property type="entry name" value="SHS2_FTSA"/>
    <property type="match status" value="1"/>
</dbReference>
<dbReference type="InterPro" id="IPR050696">
    <property type="entry name" value="FtsA/MreB"/>
</dbReference>
<keyword evidence="2 5" id="KW-0132">Cell division</keyword>
<comment type="function">
    <text evidence="5 6">Cell division protein that is involved in the assembly of the Z ring. May serve as a membrane anchor for the Z ring.</text>
</comment>
<dbReference type="HAMAP" id="MF_02033">
    <property type="entry name" value="FtsA"/>
    <property type="match status" value="1"/>
</dbReference>
<dbReference type="EMBL" id="PCWS01000100">
    <property type="protein sequence ID" value="PIR08131.1"/>
    <property type="molecule type" value="Genomic_DNA"/>
</dbReference>
<comment type="subcellular location">
    <subcellularLocation>
        <location evidence="5">Cell membrane</location>
        <topology evidence="5">Peripheral membrane protein</topology>
        <orientation evidence="5">Cytoplasmic side</orientation>
    </subcellularLocation>
    <text evidence="5">Localizes to the Z ring in an FtsZ-dependent manner. Targeted to the membrane through a conserved C-terminal amphipathic helix.</text>
</comment>
<comment type="subunit">
    <text evidence="5">Self-interacts. Interacts with FtsZ.</text>
</comment>
<dbReference type="AlphaFoldDB" id="A0A2H0NGW4"/>
<keyword evidence="1 5" id="KW-1003">Cell membrane</keyword>
<dbReference type="Pfam" id="PF14450">
    <property type="entry name" value="FtsA"/>
    <property type="match status" value="1"/>
</dbReference>
<evidence type="ECO:0000313" key="8">
    <source>
        <dbReference type="EMBL" id="PIR08131.1"/>
    </source>
</evidence>
<dbReference type="NCBIfam" id="TIGR01174">
    <property type="entry name" value="ftsA"/>
    <property type="match status" value="1"/>
</dbReference>
<comment type="caution">
    <text evidence="8">The sequence shown here is derived from an EMBL/GenBank/DDBJ whole genome shotgun (WGS) entry which is preliminary data.</text>
</comment>
<reference evidence="8 9" key="1">
    <citation type="submission" date="2017-09" db="EMBL/GenBank/DDBJ databases">
        <title>Depth-based differentiation of microbial function through sediment-hosted aquifers and enrichment of novel symbionts in the deep terrestrial subsurface.</title>
        <authorList>
            <person name="Probst A.J."/>
            <person name="Ladd B."/>
            <person name="Jarett J.K."/>
            <person name="Geller-Mcgrath D.E."/>
            <person name="Sieber C.M."/>
            <person name="Emerson J.B."/>
            <person name="Anantharaman K."/>
            <person name="Thomas B.C."/>
            <person name="Malmstrom R."/>
            <person name="Stieglmeier M."/>
            <person name="Klingl A."/>
            <person name="Woyke T."/>
            <person name="Ryan C.M."/>
            <person name="Banfield J.F."/>
        </authorList>
    </citation>
    <scope>NUCLEOTIDE SEQUENCE [LARGE SCALE GENOMIC DNA]</scope>
    <source>
        <strain evidence="8">CG11_big_fil_rev_8_21_14_0_20_37_11</strain>
    </source>
</reference>
<comment type="similarity">
    <text evidence="5 6">Belongs to the FtsA/MreB family.</text>
</comment>
<accession>A0A2H0NGW4</accession>
<evidence type="ECO:0000259" key="7">
    <source>
        <dbReference type="SMART" id="SM00842"/>
    </source>
</evidence>
<evidence type="ECO:0000256" key="2">
    <source>
        <dbReference type="ARBA" id="ARBA00022618"/>
    </source>
</evidence>
<evidence type="ECO:0000256" key="6">
    <source>
        <dbReference type="PIRNR" id="PIRNR003101"/>
    </source>
</evidence>
<sequence length="437" mass="46407">MNKRIIAGIDIGTSKIITIIASVPENGFINVIGVATNPSKGIRKGQIVDIEEATSSIVASLEASERMAGYSISSAFISVGGSHITSQNSHGVVAVAEPQKEITTDDVGRAIDAARAVSLPSTREILHVIPREFIVDSQEGIKDPIGMTGVRLEVNTHLITVGSIALRNLEKCASLVGIDVDGFIFNGLASSTAVLTETEKELGVVLADIGSGTTDIAIFVDGALSYSSVMPVGARNITNDLAIGLRISLESAEKIKLYLNTKKKELLRPENEDEMNTRKEKKKNDLADEIDLTSLHLPEGLTKVSKKTVVEGIIRPRLNEIFTLIASEIKKSGFGGLTPAGIVLCGGGAETEGITDAVKRNLAMQVRIGIPGNITGLIDEIMIPNFATSAGLLLYASKSEVLKREKFSLNKLGNFVGKVPIQGVASKVVDLIKSFLP</sequence>
<name>A0A2H0NGW4_9BACT</name>
<evidence type="ECO:0000256" key="5">
    <source>
        <dbReference type="HAMAP-Rule" id="MF_02033"/>
    </source>
</evidence>
<dbReference type="CDD" id="cd24048">
    <property type="entry name" value="ASKHA_NBD_FtsA"/>
    <property type="match status" value="1"/>
</dbReference>
<dbReference type="Gene3D" id="3.30.1490.110">
    <property type="match status" value="1"/>
</dbReference>
<keyword evidence="4 5" id="KW-0131">Cell cycle</keyword>
<gene>
    <name evidence="5 8" type="primary">ftsA</name>
    <name evidence="8" type="ORF">COV53_04575</name>
</gene>
<dbReference type="InterPro" id="IPR003494">
    <property type="entry name" value="SHS2_FtsA"/>
</dbReference>
<evidence type="ECO:0000256" key="4">
    <source>
        <dbReference type="ARBA" id="ARBA00023306"/>
    </source>
</evidence>
<proteinExistence type="inferred from homology"/>